<gene>
    <name evidence="8" type="ORF">DES32_0248</name>
</gene>
<dbReference type="GO" id="GO:0030170">
    <property type="term" value="F:pyridoxal phosphate binding"/>
    <property type="evidence" value="ECO:0007669"/>
    <property type="project" value="InterPro"/>
</dbReference>
<dbReference type="GO" id="GO:0019752">
    <property type="term" value="P:carboxylic acid metabolic process"/>
    <property type="evidence" value="ECO:0007669"/>
    <property type="project" value="InterPro"/>
</dbReference>
<dbReference type="InterPro" id="IPR015424">
    <property type="entry name" value="PyrdxlP-dep_Trfase"/>
</dbReference>
<dbReference type="EMBL" id="QUMO01000001">
    <property type="protein sequence ID" value="REF89034.1"/>
    <property type="molecule type" value="Genomic_DNA"/>
</dbReference>
<dbReference type="PROSITE" id="PS00392">
    <property type="entry name" value="DDC_GAD_HDC_YDC"/>
    <property type="match status" value="1"/>
</dbReference>
<evidence type="ECO:0000256" key="5">
    <source>
        <dbReference type="ARBA" id="ARBA00023239"/>
    </source>
</evidence>
<dbReference type="Pfam" id="PF00282">
    <property type="entry name" value="Pyridoxal_deC"/>
    <property type="match status" value="1"/>
</dbReference>
<evidence type="ECO:0000256" key="3">
    <source>
        <dbReference type="ARBA" id="ARBA00022793"/>
    </source>
</evidence>
<keyword evidence="4 6" id="KW-0663">Pyridoxal phosphate</keyword>
<proteinExistence type="inferred from homology"/>
<dbReference type="InterPro" id="IPR015421">
    <property type="entry name" value="PyrdxlP-dep_Trfase_major"/>
</dbReference>
<dbReference type="SUPFAM" id="SSF53383">
    <property type="entry name" value="PLP-dependent transferases"/>
    <property type="match status" value="1"/>
</dbReference>
<dbReference type="Gene3D" id="3.90.1150.10">
    <property type="entry name" value="Aspartate Aminotransferase, domain 1"/>
    <property type="match status" value="1"/>
</dbReference>
<evidence type="ECO:0000256" key="4">
    <source>
        <dbReference type="ARBA" id="ARBA00022898"/>
    </source>
</evidence>
<dbReference type="GO" id="GO:0006520">
    <property type="term" value="P:amino acid metabolic process"/>
    <property type="evidence" value="ECO:0007669"/>
    <property type="project" value="InterPro"/>
</dbReference>
<protein>
    <submittedName>
        <fullName evidence="8">Glutamate/tyrosine decarboxylase-like PLP-dependent enzyme</fullName>
    </submittedName>
</protein>
<evidence type="ECO:0000313" key="9">
    <source>
        <dbReference type="Proteomes" id="UP000256900"/>
    </source>
</evidence>
<dbReference type="InterPro" id="IPR002129">
    <property type="entry name" value="PyrdxlP-dep_de-COase"/>
</dbReference>
<organism evidence="8 9">
    <name type="scientific">Methylovirgula ligni</name>
    <dbReference type="NCBI Taxonomy" id="569860"/>
    <lineage>
        <taxon>Bacteria</taxon>
        <taxon>Pseudomonadati</taxon>
        <taxon>Pseudomonadota</taxon>
        <taxon>Alphaproteobacteria</taxon>
        <taxon>Hyphomicrobiales</taxon>
        <taxon>Beijerinckiaceae</taxon>
        <taxon>Methylovirgula</taxon>
    </lineage>
</organism>
<comment type="cofactor">
    <cofactor evidence="1 6 7">
        <name>pyridoxal 5'-phosphate</name>
        <dbReference type="ChEBI" id="CHEBI:597326"/>
    </cofactor>
</comment>
<dbReference type="Gene3D" id="3.40.640.10">
    <property type="entry name" value="Type I PLP-dependent aspartate aminotransferase-like (Major domain)"/>
    <property type="match status" value="1"/>
</dbReference>
<dbReference type="InterPro" id="IPR010977">
    <property type="entry name" value="Aromatic_deC"/>
</dbReference>
<feature type="modified residue" description="N6-(pyridoxal phosphate)lysine" evidence="6">
    <location>
        <position position="325"/>
    </location>
</feature>
<evidence type="ECO:0000256" key="6">
    <source>
        <dbReference type="PIRSR" id="PIRSR602129-50"/>
    </source>
</evidence>
<dbReference type="PANTHER" id="PTHR11999">
    <property type="entry name" value="GROUP II PYRIDOXAL-5-PHOSPHATE DECARBOXYLASE"/>
    <property type="match status" value="1"/>
</dbReference>
<reference evidence="8 9" key="1">
    <citation type="submission" date="2018-08" db="EMBL/GenBank/DDBJ databases">
        <title>Genomic Encyclopedia of Type Strains, Phase IV (KMG-IV): sequencing the most valuable type-strain genomes for metagenomic binning, comparative biology and taxonomic classification.</title>
        <authorList>
            <person name="Goeker M."/>
        </authorList>
    </citation>
    <scope>NUCLEOTIDE SEQUENCE [LARGE SCALE GENOMIC DNA]</scope>
    <source>
        <strain evidence="8 9">BW863</strain>
    </source>
</reference>
<sequence>MAACRKGKDLTRSADFDDALDSFPAKAEESLDPKDWEAFRAEAHRGLDMMIDYLRDARQRKVWQPAPAEVRAEFRTPLPQQGKPLGELLDTFANSMLPYANGNTHPLFMGWVHGGGTPVGMVAEMLAAGLNSNCGGRDHIAIDVEREITLWLAEALDFPRDSSGIFVTGSSMANMVALLVARTDALGESVRKDGLRQTERQLVGYASIEAHACIERAFEMAGVGAAFLRRLPVDAKRQMDVAALRAAITEDRAAGFEPFLVVGSAGTVNTGAIDDLAALADLCAAEDLWFHVDGAFGALCVLSPELKPLVNGLERADSVALDFHKWLQVPYDAGFFICRHPELHRQTFMSTAAYLARAPRGLAAADIWPCDLGPDLSRGFRALKTWFTFQTFGAVRLGATLAQTCHVARHLEALIRRSSIFELSAEVKLNIVCFSVKGDATGEINREIVMDLHESGVAAPSTTRLGGRPVIRAAIVNHRTQTKDMETFVAAAEACAVRILARRAAPVAP</sequence>
<evidence type="ECO:0000313" key="8">
    <source>
        <dbReference type="EMBL" id="REF89034.1"/>
    </source>
</evidence>
<name>A0A3D9Z1H9_9HYPH</name>
<evidence type="ECO:0000256" key="7">
    <source>
        <dbReference type="RuleBase" id="RU000382"/>
    </source>
</evidence>
<dbReference type="InterPro" id="IPR015422">
    <property type="entry name" value="PyrdxlP-dep_Trfase_small"/>
</dbReference>
<keyword evidence="3" id="KW-0210">Decarboxylase</keyword>
<comment type="similarity">
    <text evidence="2 7">Belongs to the group II decarboxylase family.</text>
</comment>
<keyword evidence="5 7" id="KW-0456">Lyase</keyword>
<accession>A0A3D9Z1H9</accession>
<dbReference type="Proteomes" id="UP000256900">
    <property type="component" value="Unassembled WGS sequence"/>
</dbReference>
<dbReference type="PRINTS" id="PR00800">
    <property type="entry name" value="YHDCRBOXLASE"/>
</dbReference>
<comment type="caution">
    <text evidence="8">The sequence shown here is derived from an EMBL/GenBank/DDBJ whole genome shotgun (WGS) entry which is preliminary data.</text>
</comment>
<dbReference type="GO" id="GO:0016831">
    <property type="term" value="F:carboxy-lyase activity"/>
    <property type="evidence" value="ECO:0007669"/>
    <property type="project" value="UniProtKB-KW"/>
</dbReference>
<keyword evidence="9" id="KW-1185">Reference proteome</keyword>
<dbReference type="AlphaFoldDB" id="A0A3D9Z1H9"/>
<dbReference type="Gene3D" id="1.20.1340.10">
    <property type="entry name" value="dopa decarboxylase, N-terminal domain"/>
    <property type="match status" value="1"/>
</dbReference>
<evidence type="ECO:0000256" key="1">
    <source>
        <dbReference type="ARBA" id="ARBA00001933"/>
    </source>
</evidence>
<dbReference type="PANTHER" id="PTHR11999:SF70">
    <property type="entry name" value="MIP05841P"/>
    <property type="match status" value="1"/>
</dbReference>
<dbReference type="InterPro" id="IPR021115">
    <property type="entry name" value="Pyridoxal-P_BS"/>
</dbReference>
<evidence type="ECO:0000256" key="2">
    <source>
        <dbReference type="ARBA" id="ARBA00009533"/>
    </source>
</evidence>